<comment type="caution">
    <text evidence="2">The sequence shown here is derived from an EMBL/GenBank/DDBJ whole genome shotgun (WGS) entry which is preliminary data.</text>
</comment>
<feature type="compositionally biased region" description="Low complexity" evidence="1">
    <location>
        <begin position="14"/>
        <end position="28"/>
    </location>
</feature>
<reference evidence="2 3" key="1">
    <citation type="journal article" date="2015" name="Antonie Van Leeuwenhoek">
        <title>Pseudooceanicola atlanticus gen. nov. sp. nov., isolated from surface seawater of the Atlantic Ocean and reclassification of Oceanicola batsensis, Oceanicola marinus, Oceanicola nitratireducens, Oceanicola nanhaiensis, Oceanicola antarcticus and Oceanicola flagellatus, as Pseudooceanicola batsensis comb. nov., Pseudooceanicola marinus comb. nov., Pseudooceanicola nitratireducens comb. nov., Pseudooceanicola nanhaiensis comb. nov., Pseudooceanicola antarcticus comb. nov., and Pseudooceanicola flagellatus comb. nov.</title>
        <authorList>
            <person name="Lai Q."/>
            <person name="Li G."/>
            <person name="Liu X."/>
            <person name="Du Y."/>
            <person name="Sun F."/>
            <person name="Shao Z."/>
        </authorList>
    </citation>
    <scope>NUCLEOTIDE SEQUENCE [LARGE SCALE GENOMIC DNA]</scope>
    <source>
        <strain evidence="2 3">22II-s11g</strain>
    </source>
</reference>
<keyword evidence="3" id="KW-1185">Reference proteome</keyword>
<dbReference type="AlphaFoldDB" id="A0A0A0ED59"/>
<accession>A0A0A0ED59</accession>
<protein>
    <submittedName>
        <fullName evidence="2">Uncharacterized protein</fullName>
    </submittedName>
</protein>
<dbReference type="STRING" id="1461694.ATO9_11850"/>
<dbReference type="EMBL" id="AQQX01000004">
    <property type="protein sequence ID" value="KGM48334.1"/>
    <property type="molecule type" value="Genomic_DNA"/>
</dbReference>
<evidence type="ECO:0000313" key="3">
    <source>
        <dbReference type="Proteomes" id="UP000030004"/>
    </source>
</evidence>
<dbReference type="Proteomes" id="UP000030004">
    <property type="component" value="Unassembled WGS sequence"/>
</dbReference>
<feature type="compositionally biased region" description="Basic and acidic residues" evidence="1">
    <location>
        <begin position="31"/>
        <end position="43"/>
    </location>
</feature>
<proteinExistence type="predicted"/>
<organism evidence="2 3">
    <name type="scientific">Pseudooceanicola atlanticus</name>
    <dbReference type="NCBI Taxonomy" id="1461694"/>
    <lineage>
        <taxon>Bacteria</taxon>
        <taxon>Pseudomonadati</taxon>
        <taxon>Pseudomonadota</taxon>
        <taxon>Alphaproteobacteria</taxon>
        <taxon>Rhodobacterales</taxon>
        <taxon>Paracoccaceae</taxon>
        <taxon>Pseudooceanicola</taxon>
    </lineage>
</organism>
<sequence length="72" mass="7893">MQGLTVQRMRQARPRGGVRPVRAGAGAPKQVRREGCAGHRRDALPGGRSGVAHPRRVRPLVAAQQTFIREVF</sequence>
<evidence type="ECO:0000313" key="2">
    <source>
        <dbReference type="EMBL" id="KGM48334.1"/>
    </source>
</evidence>
<name>A0A0A0ED59_9RHOB</name>
<feature type="region of interest" description="Disordered" evidence="1">
    <location>
        <begin position="1"/>
        <end position="57"/>
    </location>
</feature>
<gene>
    <name evidence="2" type="ORF">ATO9_11850</name>
</gene>
<evidence type="ECO:0000256" key="1">
    <source>
        <dbReference type="SAM" id="MobiDB-lite"/>
    </source>
</evidence>